<comment type="similarity">
    <text evidence="2">Belongs to the short-chain dehydrogenases/reductases (SDR) family.</text>
</comment>
<dbReference type="Pfam" id="PF00106">
    <property type="entry name" value="adh_short"/>
    <property type="match status" value="1"/>
</dbReference>
<dbReference type="Gene3D" id="3.40.50.720">
    <property type="entry name" value="NAD(P)-binding Rossmann-like Domain"/>
    <property type="match status" value="1"/>
</dbReference>
<dbReference type="SUPFAM" id="SSF51735">
    <property type="entry name" value="NAD(P)-binding Rossmann-fold domains"/>
    <property type="match status" value="1"/>
</dbReference>
<dbReference type="EMBL" id="NBWZ01000001">
    <property type="protein sequence ID" value="RFA09104.1"/>
    <property type="molecule type" value="Genomic_DNA"/>
</dbReference>
<proteinExistence type="inferred from homology"/>
<evidence type="ECO:0000256" key="1">
    <source>
        <dbReference type="ARBA" id="ARBA00023002"/>
    </source>
</evidence>
<keyword evidence="1" id="KW-0560">Oxidoreductase</keyword>
<sequence>MPQRTVVITGASDGIGAAAARALKRRGDDVVIVGRSPAKTKAVADELAVPFYVADFAKLDDVRVLAASLLENHDRIDVLANNAGGLMSAREETVDGFEKTMQVNHLAPFLLTNLLLERLEHSKGVVINTASIANSLYGKIDIDDLNLEKKYRPNLAYGNAKLANILFTRELQKRHGSAGIRAAAFHPGIVGTSFAAGSTSNLRFVYRTVLGRLMMSPEKGSDTLVWLATTEPGADWVPGEYYERRKIQKATKQAYDPALAAALWDASERMTGLA</sequence>
<evidence type="ECO:0000313" key="4">
    <source>
        <dbReference type="Proteomes" id="UP000256486"/>
    </source>
</evidence>
<gene>
    <name evidence="3" type="ORF">B7R54_07595</name>
</gene>
<dbReference type="Proteomes" id="UP000256486">
    <property type="component" value="Unassembled WGS sequence"/>
</dbReference>
<comment type="caution">
    <text evidence="3">The sequence shown here is derived from an EMBL/GenBank/DDBJ whole genome shotgun (WGS) entry which is preliminary data.</text>
</comment>
<dbReference type="InterPro" id="IPR002347">
    <property type="entry name" value="SDR_fam"/>
</dbReference>
<dbReference type="PRINTS" id="PR00081">
    <property type="entry name" value="GDHRDH"/>
</dbReference>
<dbReference type="GO" id="GO:0016491">
    <property type="term" value="F:oxidoreductase activity"/>
    <property type="evidence" value="ECO:0007669"/>
    <property type="project" value="UniProtKB-KW"/>
</dbReference>
<organism evidence="3 4">
    <name type="scientific">Subtercola boreus</name>
    <dbReference type="NCBI Taxonomy" id="120213"/>
    <lineage>
        <taxon>Bacteria</taxon>
        <taxon>Bacillati</taxon>
        <taxon>Actinomycetota</taxon>
        <taxon>Actinomycetes</taxon>
        <taxon>Micrococcales</taxon>
        <taxon>Microbacteriaceae</taxon>
        <taxon>Subtercola</taxon>
    </lineage>
</organism>
<evidence type="ECO:0000313" key="3">
    <source>
        <dbReference type="EMBL" id="RFA09104.1"/>
    </source>
</evidence>
<dbReference type="OrthoDB" id="3237043at2"/>
<dbReference type="InterPro" id="IPR036291">
    <property type="entry name" value="NAD(P)-bd_dom_sf"/>
</dbReference>
<dbReference type="PANTHER" id="PTHR43157:SF31">
    <property type="entry name" value="PHOSPHATIDYLINOSITOL-GLYCAN BIOSYNTHESIS CLASS F PROTEIN"/>
    <property type="match status" value="1"/>
</dbReference>
<dbReference type="AlphaFoldDB" id="A0A3E0VGN6"/>
<evidence type="ECO:0000256" key="2">
    <source>
        <dbReference type="RuleBase" id="RU000363"/>
    </source>
</evidence>
<dbReference type="PANTHER" id="PTHR43157">
    <property type="entry name" value="PHOSPHATIDYLINOSITOL-GLYCAN BIOSYNTHESIS CLASS F PROTEIN-RELATED"/>
    <property type="match status" value="1"/>
</dbReference>
<keyword evidence="4" id="KW-1185">Reference proteome</keyword>
<reference evidence="3 4" key="1">
    <citation type="submission" date="2017-04" db="EMBL/GenBank/DDBJ databases">
        <title>Comparative genome analysis of Subtercola boreus.</title>
        <authorList>
            <person name="Cho Y.-J."/>
            <person name="Cho A."/>
            <person name="Kim O.-S."/>
            <person name="Lee J.-I."/>
        </authorList>
    </citation>
    <scope>NUCLEOTIDE SEQUENCE [LARGE SCALE GENOMIC DNA]</scope>
    <source>
        <strain evidence="3 4">K300</strain>
    </source>
</reference>
<accession>A0A3E0VGN6</accession>
<name>A0A3E0VGN6_9MICO</name>
<dbReference type="RefSeq" id="WP_116414499.1">
    <property type="nucleotide sequence ID" value="NZ_NBWZ01000001.1"/>
</dbReference>
<protein>
    <submittedName>
        <fullName evidence="3">Short-chain dehydrogenase</fullName>
    </submittedName>
</protein>
<dbReference type="PRINTS" id="PR00080">
    <property type="entry name" value="SDRFAMILY"/>
</dbReference>